<dbReference type="Proteomes" id="UP001595617">
    <property type="component" value="Unassembled WGS sequence"/>
</dbReference>
<protein>
    <submittedName>
        <fullName evidence="1">Uncharacterized protein</fullName>
    </submittedName>
</protein>
<organism evidence="1 2">
    <name type="scientific">Saccharospirillum mangrovi</name>
    <dbReference type="NCBI Taxonomy" id="2161747"/>
    <lineage>
        <taxon>Bacteria</taxon>
        <taxon>Pseudomonadati</taxon>
        <taxon>Pseudomonadota</taxon>
        <taxon>Gammaproteobacteria</taxon>
        <taxon>Oceanospirillales</taxon>
        <taxon>Saccharospirillaceae</taxon>
        <taxon>Saccharospirillum</taxon>
    </lineage>
</organism>
<keyword evidence="2" id="KW-1185">Reference proteome</keyword>
<evidence type="ECO:0000313" key="1">
    <source>
        <dbReference type="EMBL" id="MFC3852820.1"/>
    </source>
</evidence>
<dbReference type="EMBL" id="JBHRYR010000003">
    <property type="protein sequence ID" value="MFC3852820.1"/>
    <property type="molecule type" value="Genomic_DNA"/>
</dbReference>
<reference evidence="2" key="1">
    <citation type="journal article" date="2019" name="Int. J. Syst. Evol. Microbiol.">
        <title>The Global Catalogue of Microorganisms (GCM) 10K type strain sequencing project: providing services to taxonomists for standard genome sequencing and annotation.</title>
        <authorList>
            <consortium name="The Broad Institute Genomics Platform"/>
            <consortium name="The Broad Institute Genome Sequencing Center for Infectious Disease"/>
            <person name="Wu L."/>
            <person name="Ma J."/>
        </authorList>
    </citation>
    <scope>NUCLEOTIDE SEQUENCE [LARGE SCALE GENOMIC DNA]</scope>
    <source>
        <strain evidence="2">IBRC 10765</strain>
    </source>
</reference>
<dbReference type="RefSeq" id="WP_380695387.1">
    <property type="nucleotide sequence ID" value="NZ_JBHRYR010000003.1"/>
</dbReference>
<proteinExistence type="predicted"/>
<accession>A0ABV7ZXD3</accession>
<sequence>MPTLRPAMTSEKTGFDGLSVAPDSARTRSFCLMHWATLGLLSLLAGCNPDPMTSDYATDELHLNLLVMRHNDQLVVQTSLTPHQDLGSRAQLADNEALLVRINGQEYPLAAQWNGVYSNEIPYQEGTLELDFVRPAQTSALNTWLHLPVSPEFYSPESNEIFETQSDQVIPLSWSGIATENGRYEVRCSSMKQGIAESSGVFQAINRQAIELSIDELMAPVIRSQERAFCQVIFTLRGVSNQGLIAPELSGGDVHFESHVSRTIIVRHNALFRGEQQAVLH</sequence>
<gene>
    <name evidence="1" type="ORF">ACFOOG_08245</name>
</gene>
<comment type="caution">
    <text evidence="1">The sequence shown here is derived from an EMBL/GenBank/DDBJ whole genome shotgun (WGS) entry which is preliminary data.</text>
</comment>
<evidence type="ECO:0000313" key="2">
    <source>
        <dbReference type="Proteomes" id="UP001595617"/>
    </source>
</evidence>
<name>A0ABV7ZXD3_9GAMM</name>